<dbReference type="RefSeq" id="WP_161008385.1">
    <property type="nucleotide sequence ID" value="NZ_WWCN01000013.1"/>
</dbReference>
<comment type="caution">
    <text evidence="3">The sequence shown here is derived from an EMBL/GenBank/DDBJ whole genome shotgun (WGS) entry which is preliminary data.</text>
</comment>
<evidence type="ECO:0000313" key="3">
    <source>
        <dbReference type="EMBL" id="MYM24923.1"/>
    </source>
</evidence>
<dbReference type="GO" id="GO:0016989">
    <property type="term" value="F:sigma factor antagonist activity"/>
    <property type="evidence" value="ECO:0007669"/>
    <property type="project" value="TreeGrafter"/>
</dbReference>
<name>A0A6L8KBS4_9BURK</name>
<dbReference type="AlphaFoldDB" id="A0A6L8KBS4"/>
<feature type="domain" description="FecR N-terminal" evidence="2">
    <location>
        <begin position="12"/>
        <end position="53"/>
    </location>
</feature>
<proteinExistence type="predicted"/>
<dbReference type="InterPro" id="IPR032623">
    <property type="entry name" value="FecR_N"/>
</dbReference>
<dbReference type="Pfam" id="PF04773">
    <property type="entry name" value="FecR"/>
    <property type="match status" value="1"/>
</dbReference>
<dbReference type="PANTHER" id="PTHR30273:SF2">
    <property type="entry name" value="PROTEIN FECR"/>
    <property type="match status" value="1"/>
</dbReference>
<evidence type="ECO:0000259" key="1">
    <source>
        <dbReference type="Pfam" id="PF04773"/>
    </source>
</evidence>
<evidence type="ECO:0000313" key="4">
    <source>
        <dbReference type="Proteomes" id="UP000479335"/>
    </source>
</evidence>
<dbReference type="Proteomes" id="UP000479335">
    <property type="component" value="Unassembled WGS sequence"/>
</dbReference>
<dbReference type="InterPro" id="IPR012373">
    <property type="entry name" value="Ferrdict_sens_TM"/>
</dbReference>
<evidence type="ECO:0000259" key="2">
    <source>
        <dbReference type="Pfam" id="PF16220"/>
    </source>
</evidence>
<sequence>MSAHEIPDALLQAAIDWAVRLQSGAATEADRTAFAVWLVADPDHADAWQLLQKVDQVFSGLPPQVAHRTLDAASRQRIGRRRAIKIAVLSALGAGTLGALGLSQPWQTTTQYASAIGQRRKLVLEDGTLLVLNTNTHAAVTITPWRREITLLHGEIHVDTGADARAWTGHRPFYVQAGAVRLQALGTSFAVYQSPQGVRLHVTEGAVAIIGTAAIGRPGETWMVHGGVPHLQVEPALDASAWAQGALVAHAMPLADFVRELARYTEQRLDCDPAAAHLRVSGVFQLDDKNPVPRALKTLSRGWPLRIEQTADGGLRLVPRPH</sequence>
<dbReference type="PANTHER" id="PTHR30273">
    <property type="entry name" value="PERIPLASMIC SIGNAL SENSOR AND SIGMA FACTOR ACTIVATOR FECR-RELATED"/>
    <property type="match status" value="1"/>
</dbReference>
<accession>A0A6L8KBS4</accession>
<feature type="domain" description="FecR protein" evidence="1">
    <location>
        <begin position="112"/>
        <end position="207"/>
    </location>
</feature>
<reference evidence="3 4" key="1">
    <citation type="submission" date="2019-12" db="EMBL/GenBank/DDBJ databases">
        <title>Novel species isolated from a subtropical stream in China.</title>
        <authorList>
            <person name="Lu H."/>
        </authorList>
    </citation>
    <scope>NUCLEOTIDE SEQUENCE [LARGE SCALE GENOMIC DNA]</scope>
    <source>
        <strain evidence="3 4">FT135W</strain>
    </source>
</reference>
<dbReference type="Pfam" id="PF16220">
    <property type="entry name" value="DUF4880"/>
    <property type="match status" value="1"/>
</dbReference>
<gene>
    <name evidence="3" type="ORF">GTP46_20025</name>
</gene>
<protein>
    <submittedName>
        <fullName evidence="3">DUF4880 domain-containing protein</fullName>
    </submittedName>
</protein>
<dbReference type="EMBL" id="WWCN01000013">
    <property type="protein sequence ID" value="MYM24923.1"/>
    <property type="molecule type" value="Genomic_DNA"/>
</dbReference>
<organism evidence="3 4">
    <name type="scientific">Duganella flavida</name>
    <dbReference type="NCBI Taxonomy" id="2692175"/>
    <lineage>
        <taxon>Bacteria</taxon>
        <taxon>Pseudomonadati</taxon>
        <taxon>Pseudomonadota</taxon>
        <taxon>Betaproteobacteria</taxon>
        <taxon>Burkholderiales</taxon>
        <taxon>Oxalobacteraceae</taxon>
        <taxon>Telluria group</taxon>
        <taxon>Duganella</taxon>
    </lineage>
</organism>
<keyword evidence="4" id="KW-1185">Reference proteome</keyword>
<dbReference type="InterPro" id="IPR006860">
    <property type="entry name" value="FecR"/>
</dbReference>
<dbReference type="Gene3D" id="2.60.120.1440">
    <property type="match status" value="1"/>
</dbReference>
<dbReference type="PIRSF" id="PIRSF018266">
    <property type="entry name" value="FecR"/>
    <property type="match status" value="1"/>
</dbReference>